<dbReference type="InParanoid" id="A0LJL2"/>
<reference evidence="1 2" key="1">
    <citation type="submission" date="2006-10" db="EMBL/GenBank/DDBJ databases">
        <title>Complete sequence of Syntrophobacter fumaroxidans MPOB.</title>
        <authorList>
            <consortium name="US DOE Joint Genome Institute"/>
            <person name="Copeland A."/>
            <person name="Lucas S."/>
            <person name="Lapidus A."/>
            <person name="Barry K."/>
            <person name="Detter J.C."/>
            <person name="Glavina del Rio T."/>
            <person name="Hammon N."/>
            <person name="Israni S."/>
            <person name="Pitluck S."/>
            <person name="Goltsman E.G."/>
            <person name="Martinez M."/>
            <person name="Schmutz J."/>
            <person name="Larimer F."/>
            <person name="Land M."/>
            <person name="Hauser L."/>
            <person name="Kyrpides N."/>
            <person name="Kim E."/>
            <person name="Boone D.R."/>
            <person name="Brockman F."/>
            <person name="Culley D."/>
            <person name="Ferry J."/>
            <person name="Gunsalus R."/>
            <person name="McInerney M.J."/>
            <person name="Morrison M."/>
            <person name="Plugge C."/>
            <person name="Rohlin L."/>
            <person name="Scholten J."/>
            <person name="Sieber J."/>
            <person name="Stams A.J.M."/>
            <person name="Worm P."/>
            <person name="Henstra A.M."/>
            <person name="Richardson P."/>
        </authorList>
    </citation>
    <scope>NUCLEOTIDE SEQUENCE [LARGE SCALE GENOMIC DNA]</scope>
    <source>
        <strain evidence="2">DSM 10017 / MPOB</strain>
    </source>
</reference>
<dbReference type="PANTHER" id="PTHR13061:SF29">
    <property type="entry name" value="GAMMA CARBONIC ANHYDRASE-LIKE 1, MITOCHONDRIAL-RELATED"/>
    <property type="match status" value="1"/>
</dbReference>
<evidence type="ECO:0000313" key="1">
    <source>
        <dbReference type="EMBL" id="ABK17614.1"/>
    </source>
</evidence>
<dbReference type="InterPro" id="IPR001451">
    <property type="entry name" value="Hexapep"/>
</dbReference>
<proteinExistence type="predicted"/>
<dbReference type="FunCoup" id="A0LJL2">
    <property type="interactions" value="368"/>
</dbReference>
<dbReference type="InterPro" id="IPR011004">
    <property type="entry name" value="Trimer_LpxA-like_sf"/>
</dbReference>
<dbReference type="eggNOG" id="COG0663">
    <property type="taxonomic scope" value="Bacteria"/>
</dbReference>
<organism evidence="1 2">
    <name type="scientific">Syntrophobacter fumaroxidans (strain DSM 10017 / MPOB)</name>
    <dbReference type="NCBI Taxonomy" id="335543"/>
    <lineage>
        <taxon>Bacteria</taxon>
        <taxon>Pseudomonadati</taxon>
        <taxon>Thermodesulfobacteriota</taxon>
        <taxon>Syntrophobacteria</taxon>
        <taxon>Syntrophobacterales</taxon>
        <taxon>Syntrophobacteraceae</taxon>
        <taxon>Syntrophobacter</taxon>
    </lineage>
</organism>
<dbReference type="InterPro" id="IPR047324">
    <property type="entry name" value="LbH_gamma_CA-like"/>
</dbReference>
<sequence length="182" mass="19765">MGVLPYRNVMPRLAEDVFVAPGAWVIGNVEIAARSSVWFNTVIRGDVHTIRIGSETNIQDNCSLHVTEPDFPLEIGNRVTVGHRAIVHGCVVEDDCLIGMGVIILDGAKIGRGSVIAAGALITPGFVVPPKSLVMGSPAQVKRPITDEEFQRAQKSYFHYIDLASDYRDPGREGIRIKGFLG</sequence>
<evidence type="ECO:0000313" key="2">
    <source>
        <dbReference type="Proteomes" id="UP000001784"/>
    </source>
</evidence>
<dbReference type="InterPro" id="IPR050484">
    <property type="entry name" value="Transf_Hexapept/Carb_Anhydrase"/>
</dbReference>
<dbReference type="EMBL" id="CP000478">
    <property type="protein sequence ID" value="ABK17614.1"/>
    <property type="molecule type" value="Genomic_DNA"/>
</dbReference>
<dbReference type="RefSeq" id="WP_011698784.1">
    <property type="nucleotide sequence ID" value="NC_008554.1"/>
</dbReference>
<dbReference type="KEGG" id="sfu:Sfum_1929"/>
<gene>
    <name evidence="1" type="ordered locus">Sfum_1929</name>
</gene>
<dbReference type="OrthoDB" id="9803036at2"/>
<dbReference type="SUPFAM" id="SSF51161">
    <property type="entry name" value="Trimeric LpxA-like enzymes"/>
    <property type="match status" value="1"/>
</dbReference>
<name>A0LJL2_SYNFM</name>
<keyword evidence="1" id="KW-0808">Transferase</keyword>
<dbReference type="STRING" id="335543.Sfum_1929"/>
<dbReference type="AlphaFoldDB" id="A0LJL2"/>
<accession>A0LJL2</accession>
<dbReference type="Gene3D" id="2.160.10.10">
    <property type="entry name" value="Hexapeptide repeat proteins"/>
    <property type="match status" value="1"/>
</dbReference>
<keyword evidence="2" id="KW-1185">Reference proteome</keyword>
<dbReference type="HOGENOM" id="CLU_064827_7_1_7"/>
<protein>
    <submittedName>
        <fullName evidence="1">Transferase hexapeptide repeat</fullName>
    </submittedName>
</protein>
<dbReference type="CDD" id="cd04645">
    <property type="entry name" value="LbH_gamma_CA_like"/>
    <property type="match status" value="1"/>
</dbReference>
<dbReference type="Pfam" id="PF00132">
    <property type="entry name" value="Hexapep"/>
    <property type="match status" value="1"/>
</dbReference>
<dbReference type="GO" id="GO:0016740">
    <property type="term" value="F:transferase activity"/>
    <property type="evidence" value="ECO:0007669"/>
    <property type="project" value="UniProtKB-KW"/>
</dbReference>
<dbReference type="PANTHER" id="PTHR13061">
    <property type="entry name" value="DYNACTIN SUBUNIT P25"/>
    <property type="match status" value="1"/>
</dbReference>
<dbReference type="Proteomes" id="UP000001784">
    <property type="component" value="Chromosome"/>
</dbReference>